<reference evidence="2 3" key="1">
    <citation type="submission" date="2019-11" db="EMBL/GenBank/DDBJ databases">
        <title>Spirosoma endbachense sp. nov., isolated from a natural salt meadow.</title>
        <authorList>
            <person name="Rojas J."/>
            <person name="Ambika Manirajan B."/>
            <person name="Ratering S."/>
            <person name="Suarez C."/>
            <person name="Geissler-Plaum R."/>
            <person name="Schnell S."/>
        </authorList>
    </citation>
    <scope>NUCLEOTIDE SEQUENCE [LARGE SCALE GENOMIC DNA]</scope>
    <source>
        <strain evidence="2 3">I-24</strain>
    </source>
</reference>
<organism evidence="2 3">
    <name type="scientific">Spirosoma endbachense</name>
    <dbReference type="NCBI Taxonomy" id="2666025"/>
    <lineage>
        <taxon>Bacteria</taxon>
        <taxon>Pseudomonadati</taxon>
        <taxon>Bacteroidota</taxon>
        <taxon>Cytophagia</taxon>
        <taxon>Cytophagales</taxon>
        <taxon>Cytophagaceae</taxon>
        <taxon>Spirosoma</taxon>
    </lineage>
</organism>
<accession>A0A6P1VZM4</accession>
<dbReference type="AlphaFoldDB" id="A0A6P1VZM4"/>
<protein>
    <recommendedName>
        <fullName evidence="1">YopX protein domain-containing protein</fullName>
    </recommendedName>
</protein>
<feature type="domain" description="YopX protein" evidence="1">
    <location>
        <begin position="6"/>
        <end position="129"/>
    </location>
</feature>
<name>A0A6P1VZM4_9BACT</name>
<proteinExistence type="predicted"/>
<gene>
    <name evidence="2" type="ORF">GJR95_23385</name>
</gene>
<evidence type="ECO:0000259" key="1">
    <source>
        <dbReference type="Pfam" id="PF09643"/>
    </source>
</evidence>
<dbReference type="Proteomes" id="UP000464577">
    <property type="component" value="Chromosome"/>
</dbReference>
<keyword evidence="3" id="KW-1185">Reference proteome</keyword>
<dbReference type="KEGG" id="senf:GJR95_23385"/>
<dbReference type="EMBL" id="CP045997">
    <property type="protein sequence ID" value="QHV97768.1"/>
    <property type="molecule type" value="Genomic_DNA"/>
</dbReference>
<dbReference type="Pfam" id="PF09643">
    <property type="entry name" value="YopX"/>
    <property type="match status" value="1"/>
</dbReference>
<evidence type="ECO:0000313" key="3">
    <source>
        <dbReference type="Proteomes" id="UP000464577"/>
    </source>
</evidence>
<dbReference type="RefSeq" id="WP_162388179.1">
    <property type="nucleotide sequence ID" value="NZ_CP045997.1"/>
</dbReference>
<dbReference type="InterPro" id="IPR019096">
    <property type="entry name" value="YopX_protein"/>
</dbReference>
<dbReference type="SUPFAM" id="SSF159006">
    <property type="entry name" value="YopX-like"/>
    <property type="match status" value="1"/>
</dbReference>
<evidence type="ECO:0000313" key="2">
    <source>
        <dbReference type="EMBL" id="QHV97768.1"/>
    </source>
</evidence>
<sequence>MTKHCRIWDGESMYYFPHLALQPQFATVWLEDALVLINRVNPLDQRRYEPTSPWELMLSVGQPDRQGTLLYEQDIVQVNQQLWVVQPDLERCGYQLVLAHSPGFSLSLDRLLAKTVRIVGNCLEDSHLILQEGVFSLT</sequence>